<evidence type="ECO:0000313" key="1">
    <source>
        <dbReference type="EMBL" id="EDM98921.1"/>
    </source>
</evidence>
<dbReference type="EMBL" id="AAXG02000029">
    <property type="protein sequence ID" value="EDM98921.1"/>
    <property type="molecule type" value="Genomic_DNA"/>
</dbReference>
<gene>
    <name evidence="1" type="ORF">BACCAP_03255</name>
</gene>
<proteinExistence type="predicted"/>
<sequence>MAARETDTRAVCIIMARQPGEECNVRYNFPGKGEPFCSAAPVFSRIWAAALVLKRVF</sequence>
<dbReference type="Proteomes" id="UP000003639">
    <property type="component" value="Unassembled WGS sequence"/>
</dbReference>
<dbReference type="AlphaFoldDB" id="A6NYF5"/>
<evidence type="ECO:0000313" key="2">
    <source>
        <dbReference type="Proteomes" id="UP000003639"/>
    </source>
</evidence>
<comment type="caution">
    <text evidence="1">The sequence shown here is derived from an EMBL/GenBank/DDBJ whole genome shotgun (WGS) entry which is preliminary data.</text>
</comment>
<accession>A6NYF5</accession>
<name>A6NYF5_9FIRM</name>
<dbReference type="STRING" id="411467.BACCAP_03255"/>
<reference evidence="1 2" key="1">
    <citation type="submission" date="2007-04" db="EMBL/GenBank/DDBJ databases">
        <authorList>
            <person name="Fulton L."/>
            <person name="Clifton S."/>
            <person name="Fulton B."/>
            <person name="Xu J."/>
            <person name="Minx P."/>
            <person name="Pepin K.H."/>
            <person name="Johnson M."/>
            <person name="Thiruvilangam P."/>
            <person name="Bhonagiri V."/>
            <person name="Nash W.E."/>
            <person name="Mardis E.R."/>
            <person name="Wilson R.K."/>
        </authorList>
    </citation>
    <scope>NUCLEOTIDE SEQUENCE [LARGE SCALE GENOMIC DNA]</scope>
    <source>
        <strain evidence="1 2">ATCC 29799</strain>
    </source>
</reference>
<reference evidence="1 2" key="2">
    <citation type="submission" date="2007-06" db="EMBL/GenBank/DDBJ databases">
        <title>Draft genome sequence of Pseudoflavonifractor capillosus ATCC 29799.</title>
        <authorList>
            <person name="Sudarsanam P."/>
            <person name="Ley R."/>
            <person name="Guruge J."/>
            <person name="Turnbaugh P.J."/>
            <person name="Mahowald M."/>
            <person name="Liep D."/>
            <person name="Gordon J."/>
        </authorList>
    </citation>
    <scope>NUCLEOTIDE SEQUENCE [LARGE SCALE GENOMIC DNA]</scope>
    <source>
        <strain evidence="1 2">ATCC 29799</strain>
    </source>
</reference>
<protein>
    <submittedName>
        <fullName evidence="1">Uncharacterized protein</fullName>
    </submittedName>
</protein>
<keyword evidence="2" id="KW-1185">Reference proteome</keyword>
<organism evidence="1 2">
    <name type="scientific">Pseudoflavonifractor capillosus ATCC 29799</name>
    <dbReference type="NCBI Taxonomy" id="411467"/>
    <lineage>
        <taxon>Bacteria</taxon>
        <taxon>Bacillati</taxon>
        <taxon>Bacillota</taxon>
        <taxon>Clostridia</taxon>
        <taxon>Eubacteriales</taxon>
        <taxon>Oscillospiraceae</taxon>
        <taxon>Pseudoflavonifractor</taxon>
    </lineage>
</organism>